<dbReference type="Pfam" id="PF17759">
    <property type="entry name" value="tRNA_synthFbeta"/>
    <property type="match status" value="1"/>
</dbReference>
<dbReference type="AlphaFoldDB" id="A0A2H0KLC0"/>
<dbReference type="GO" id="GO:0009328">
    <property type="term" value="C:phenylalanine-tRNA ligase complex"/>
    <property type="evidence" value="ECO:0007669"/>
    <property type="project" value="TreeGrafter"/>
</dbReference>
<dbReference type="Pfam" id="PF03484">
    <property type="entry name" value="B5"/>
    <property type="match status" value="1"/>
</dbReference>
<dbReference type="PANTHER" id="PTHR10947:SF0">
    <property type="entry name" value="PHENYLALANINE--TRNA LIGASE BETA SUBUNIT"/>
    <property type="match status" value="1"/>
</dbReference>
<dbReference type="InterPro" id="IPR041616">
    <property type="entry name" value="PheRS_beta_core"/>
</dbReference>
<protein>
    <recommendedName>
        <fullName evidence="2">phenylalanine--tRNA ligase</fullName>
        <ecNumber evidence="2">6.1.1.20</ecNumber>
    </recommendedName>
</protein>
<keyword evidence="9" id="KW-0030">Aminoacyl-tRNA synthetase</keyword>
<keyword evidence="8" id="KW-0648">Protein biosynthesis</keyword>
<evidence type="ECO:0000256" key="9">
    <source>
        <dbReference type="ARBA" id="ARBA00023146"/>
    </source>
</evidence>
<evidence type="ECO:0000256" key="6">
    <source>
        <dbReference type="ARBA" id="ARBA00022840"/>
    </source>
</evidence>
<comment type="caution">
    <text evidence="11">The sequence shown here is derived from an EMBL/GenBank/DDBJ whole genome shotgun (WGS) entry which is preliminary data.</text>
</comment>
<dbReference type="SMART" id="SM00874">
    <property type="entry name" value="B5"/>
    <property type="match status" value="1"/>
</dbReference>
<dbReference type="PANTHER" id="PTHR10947">
    <property type="entry name" value="PHENYLALANYL-TRNA SYNTHETASE BETA CHAIN AND LEUCINE-RICH REPEAT-CONTAINING PROTEIN 47"/>
    <property type="match status" value="1"/>
</dbReference>
<keyword evidence="4" id="KW-0479">Metal-binding</keyword>
<reference evidence="11 12" key="1">
    <citation type="submission" date="2017-09" db="EMBL/GenBank/DDBJ databases">
        <title>Depth-based differentiation of microbial function through sediment-hosted aquifers and enrichment of novel symbionts in the deep terrestrial subsurface.</title>
        <authorList>
            <person name="Probst A.J."/>
            <person name="Ladd B."/>
            <person name="Jarett J.K."/>
            <person name="Geller-Mcgrath D.E."/>
            <person name="Sieber C.M."/>
            <person name="Emerson J.B."/>
            <person name="Anantharaman K."/>
            <person name="Thomas B.C."/>
            <person name="Malmstrom R."/>
            <person name="Stieglmeier M."/>
            <person name="Klingl A."/>
            <person name="Woyke T."/>
            <person name="Ryan C.M."/>
            <person name="Banfield J.F."/>
        </authorList>
    </citation>
    <scope>NUCLEOTIDE SEQUENCE [LARGE SCALE GENOMIC DNA]</scope>
    <source>
        <strain evidence="11">CG11_big_fil_rev_8_21_14_0_20_37_16</strain>
    </source>
</reference>
<keyword evidence="6" id="KW-0067">ATP-binding</keyword>
<evidence type="ECO:0000259" key="10">
    <source>
        <dbReference type="PROSITE" id="PS51483"/>
    </source>
</evidence>
<comment type="cofactor">
    <cofactor evidence="1">
        <name>Mg(2+)</name>
        <dbReference type="ChEBI" id="CHEBI:18420"/>
    </cofactor>
</comment>
<dbReference type="GO" id="GO:0003723">
    <property type="term" value="F:RNA binding"/>
    <property type="evidence" value="ECO:0007669"/>
    <property type="project" value="InterPro"/>
</dbReference>
<dbReference type="GO" id="GO:0005524">
    <property type="term" value="F:ATP binding"/>
    <property type="evidence" value="ECO:0007669"/>
    <property type="project" value="UniProtKB-KW"/>
</dbReference>
<evidence type="ECO:0000256" key="3">
    <source>
        <dbReference type="ARBA" id="ARBA00022598"/>
    </source>
</evidence>
<dbReference type="InterPro" id="IPR045864">
    <property type="entry name" value="aa-tRNA-synth_II/BPL/LPL"/>
</dbReference>
<dbReference type="InterPro" id="IPR005147">
    <property type="entry name" value="tRNA_synthase_B5-dom"/>
</dbReference>
<evidence type="ECO:0000256" key="2">
    <source>
        <dbReference type="ARBA" id="ARBA00012814"/>
    </source>
</evidence>
<organism evidence="11 12">
    <name type="scientific">Candidatus Roizmanbacteria bacterium CG11_big_fil_rev_8_21_14_0_20_37_16</name>
    <dbReference type="NCBI Taxonomy" id="1974857"/>
    <lineage>
        <taxon>Bacteria</taxon>
        <taxon>Candidatus Roizmaniibacteriota</taxon>
    </lineage>
</organism>
<dbReference type="Gene3D" id="3.30.56.10">
    <property type="match status" value="1"/>
</dbReference>
<evidence type="ECO:0000256" key="7">
    <source>
        <dbReference type="ARBA" id="ARBA00022842"/>
    </source>
</evidence>
<dbReference type="PROSITE" id="PS51483">
    <property type="entry name" value="B5"/>
    <property type="match status" value="1"/>
</dbReference>
<evidence type="ECO:0000313" key="11">
    <source>
        <dbReference type="EMBL" id="PIQ72035.1"/>
    </source>
</evidence>
<keyword evidence="7" id="KW-0460">Magnesium</keyword>
<dbReference type="SUPFAM" id="SSF46955">
    <property type="entry name" value="Putative DNA-binding domain"/>
    <property type="match status" value="1"/>
</dbReference>
<dbReference type="EMBL" id="PCVK01000002">
    <property type="protein sequence ID" value="PIQ72035.1"/>
    <property type="molecule type" value="Genomic_DNA"/>
</dbReference>
<feature type="non-terminal residue" evidence="11">
    <location>
        <position position="225"/>
    </location>
</feature>
<evidence type="ECO:0000313" key="12">
    <source>
        <dbReference type="Proteomes" id="UP000229497"/>
    </source>
</evidence>
<dbReference type="GO" id="GO:0006432">
    <property type="term" value="P:phenylalanyl-tRNA aminoacylation"/>
    <property type="evidence" value="ECO:0007669"/>
    <property type="project" value="InterPro"/>
</dbReference>
<evidence type="ECO:0000256" key="4">
    <source>
        <dbReference type="ARBA" id="ARBA00022723"/>
    </source>
</evidence>
<dbReference type="InterPro" id="IPR009061">
    <property type="entry name" value="DNA-bd_dom_put_sf"/>
</dbReference>
<dbReference type="GO" id="GO:0000287">
    <property type="term" value="F:magnesium ion binding"/>
    <property type="evidence" value="ECO:0007669"/>
    <property type="project" value="InterPro"/>
</dbReference>
<gene>
    <name evidence="11" type="ORF">COV87_00045</name>
</gene>
<dbReference type="EC" id="6.1.1.20" evidence="2"/>
<evidence type="ECO:0000256" key="5">
    <source>
        <dbReference type="ARBA" id="ARBA00022741"/>
    </source>
</evidence>
<evidence type="ECO:0000256" key="8">
    <source>
        <dbReference type="ARBA" id="ARBA00022917"/>
    </source>
</evidence>
<dbReference type="InterPro" id="IPR045060">
    <property type="entry name" value="Phe-tRNA-ligase_IIc_bsu"/>
</dbReference>
<dbReference type="SUPFAM" id="SSF55681">
    <property type="entry name" value="Class II aaRS and biotin synthetases"/>
    <property type="match status" value="1"/>
</dbReference>
<accession>A0A2H0KLC0</accession>
<keyword evidence="5" id="KW-0547">Nucleotide-binding</keyword>
<feature type="domain" description="B5" evidence="10">
    <location>
        <begin position="53"/>
        <end position="130"/>
    </location>
</feature>
<evidence type="ECO:0000256" key="1">
    <source>
        <dbReference type="ARBA" id="ARBA00001946"/>
    </source>
</evidence>
<sequence length="225" mass="25330">MRYGIRTMASTINEKSPDVELAYTAFLRGIELFTEVAAAKPLSPLIDIYPNKVKTGLINTSKSFIDTKVGAAIPLKTIVSILSHLDFIVEVINGEELSITVPTHRASDVAIPEDIVEEVARIYGYFAIPSVLQRPAYVIQPKDKENLFHYQYEVKSFLKHKGYAEVMNYSACSPMLLQAFGQKQEDYLHITNSISEDIKFLRQSLIPSLVQNIKQNEGFAAHMYL</sequence>
<dbReference type="Gene3D" id="3.30.930.10">
    <property type="entry name" value="Bira Bifunctional Protein, Domain 2"/>
    <property type="match status" value="1"/>
</dbReference>
<dbReference type="GO" id="GO:0004826">
    <property type="term" value="F:phenylalanine-tRNA ligase activity"/>
    <property type="evidence" value="ECO:0007669"/>
    <property type="project" value="UniProtKB-EC"/>
</dbReference>
<proteinExistence type="predicted"/>
<dbReference type="Proteomes" id="UP000229497">
    <property type="component" value="Unassembled WGS sequence"/>
</dbReference>
<name>A0A2H0KLC0_9BACT</name>
<keyword evidence="3" id="KW-0436">Ligase</keyword>